<protein>
    <submittedName>
        <fullName evidence="8">WTAP</fullName>
    </submittedName>
</protein>
<keyword evidence="4" id="KW-0508">mRNA splicing</keyword>
<comment type="similarity">
    <text evidence="2">Belongs to the fl(2)d family.</text>
</comment>
<accession>A0A7R8CQ79</accession>
<name>A0A7R8CQ79_LEPSM</name>
<evidence type="ECO:0000256" key="1">
    <source>
        <dbReference type="ARBA" id="ARBA00004123"/>
    </source>
</evidence>
<dbReference type="Proteomes" id="UP000675881">
    <property type="component" value="Chromosome 3"/>
</dbReference>
<dbReference type="EMBL" id="HG994582">
    <property type="protein sequence ID" value="CAF2892790.1"/>
    <property type="molecule type" value="Genomic_DNA"/>
</dbReference>
<dbReference type="OrthoDB" id="3366661at2759"/>
<dbReference type="GO" id="GO:0008380">
    <property type="term" value="P:RNA splicing"/>
    <property type="evidence" value="ECO:0007669"/>
    <property type="project" value="UniProtKB-KW"/>
</dbReference>
<dbReference type="InterPro" id="IPR033757">
    <property type="entry name" value="WTAP"/>
</dbReference>
<proteinExistence type="inferred from homology"/>
<keyword evidence="9" id="KW-1185">Reference proteome</keyword>
<keyword evidence="5" id="KW-0539">Nucleus</keyword>
<dbReference type="GO" id="GO:0006397">
    <property type="term" value="P:mRNA processing"/>
    <property type="evidence" value="ECO:0007669"/>
    <property type="project" value="UniProtKB-KW"/>
</dbReference>
<evidence type="ECO:0000313" key="9">
    <source>
        <dbReference type="Proteomes" id="UP000675881"/>
    </source>
</evidence>
<feature type="region of interest" description="Disordered" evidence="7">
    <location>
        <begin position="1"/>
        <end position="24"/>
    </location>
</feature>
<keyword evidence="3" id="KW-0507">mRNA processing</keyword>
<evidence type="ECO:0000313" key="8">
    <source>
        <dbReference type="EMBL" id="CAF2892790.1"/>
    </source>
</evidence>
<evidence type="ECO:0000256" key="2">
    <source>
        <dbReference type="ARBA" id="ARBA00010313"/>
    </source>
</evidence>
<dbReference type="GO" id="GO:0005634">
    <property type="term" value="C:nucleus"/>
    <property type="evidence" value="ECO:0007669"/>
    <property type="project" value="UniProtKB-SubCell"/>
</dbReference>
<organism evidence="8 9">
    <name type="scientific">Lepeophtheirus salmonis</name>
    <name type="common">Salmon louse</name>
    <name type="synonym">Caligus salmonis</name>
    <dbReference type="NCBI Taxonomy" id="72036"/>
    <lineage>
        <taxon>Eukaryota</taxon>
        <taxon>Metazoa</taxon>
        <taxon>Ecdysozoa</taxon>
        <taxon>Arthropoda</taxon>
        <taxon>Crustacea</taxon>
        <taxon>Multicrustacea</taxon>
        <taxon>Hexanauplia</taxon>
        <taxon>Copepoda</taxon>
        <taxon>Siphonostomatoida</taxon>
        <taxon>Caligidae</taxon>
        <taxon>Lepeophtheirus</taxon>
    </lineage>
</organism>
<keyword evidence="6" id="KW-0175">Coiled coil</keyword>
<dbReference type="AlphaFoldDB" id="A0A7R8CQ79"/>
<comment type="subcellular location">
    <subcellularLocation>
        <location evidence="1">Nucleus</location>
    </subcellularLocation>
</comment>
<evidence type="ECO:0000256" key="5">
    <source>
        <dbReference type="ARBA" id="ARBA00023242"/>
    </source>
</evidence>
<dbReference type="PANTHER" id="PTHR15217:SF0">
    <property type="entry name" value="PRE-MRNA-SPLICING REGULATOR WTAP"/>
    <property type="match status" value="1"/>
</dbReference>
<dbReference type="Pfam" id="PF17098">
    <property type="entry name" value="Wtap"/>
    <property type="match status" value="1"/>
</dbReference>
<evidence type="ECO:0000256" key="3">
    <source>
        <dbReference type="ARBA" id="ARBA00022664"/>
    </source>
</evidence>
<sequence length="176" mass="19913">MKEGESVGVQAQSVPSQSSGSGKVSRIRLNDAIEGPWTLEKVLDLWEEQDKYVDALEARVRHMGHRRENYLVMRLSSKEQELTDLTVQIRELKRLAGNSKASTRSLLDPALNLVLSRLKKELDQAKTKMSETQEELSAWKFTPDSVTGKRLMSKCRQLLQENEDIGKMIASGRLSN</sequence>
<dbReference type="PANTHER" id="PTHR15217">
    <property type="entry name" value="WILMS' TUMOR 1-ASSOCIATING PROTEIN"/>
    <property type="match status" value="1"/>
</dbReference>
<evidence type="ECO:0000256" key="7">
    <source>
        <dbReference type="SAM" id="MobiDB-lite"/>
    </source>
</evidence>
<gene>
    <name evidence="8" type="ORF">LSAA_7724</name>
</gene>
<evidence type="ECO:0000256" key="4">
    <source>
        <dbReference type="ARBA" id="ARBA00023187"/>
    </source>
</evidence>
<feature type="compositionally biased region" description="Polar residues" evidence="7">
    <location>
        <begin position="9"/>
        <end position="22"/>
    </location>
</feature>
<reference evidence="8" key="1">
    <citation type="submission" date="2021-02" db="EMBL/GenBank/DDBJ databases">
        <authorList>
            <person name="Bekaert M."/>
        </authorList>
    </citation>
    <scope>NUCLEOTIDE SEQUENCE</scope>
    <source>
        <strain evidence="8">IoA-00</strain>
    </source>
</reference>
<dbReference type="GO" id="GO:0000381">
    <property type="term" value="P:regulation of alternative mRNA splicing, via spliceosome"/>
    <property type="evidence" value="ECO:0007669"/>
    <property type="project" value="InterPro"/>
</dbReference>
<feature type="coiled-coil region" evidence="6">
    <location>
        <begin position="75"/>
        <end position="135"/>
    </location>
</feature>
<evidence type="ECO:0000256" key="6">
    <source>
        <dbReference type="SAM" id="Coils"/>
    </source>
</evidence>
<dbReference type="GO" id="GO:0016556">
    <property type="term" value="P:mRNA modification"/>
    <property type="evidence" value="ECO:0007669"/>
    <property type="project" value="InterPro"/>
</dbReference>